<feature type="transmembrane region" description="Helical" evidence="1">
    <location>
        <begin position="260"/>
        <end position="279"/>
    </location>
</feature>
<keyword evidence="1" id="KW-0812">Transmembrane</keyword>
<keyword evidence="1" id="KW-1133">Transmembrane helix</keyword>
<proteinExistence type="predicted"/>
<dbReference type="AlphaFoldDB" id="A0A9P7J6C1"/>
<dbReference type="Pfam" id="PF20151">
    <property type="entry name" value="DUF6533"/>
    <property type="match status" value="1"/>
</dbReference>
<comment type="caution">
    <text evidence="3">The sequence shown here is derived from an EMBL/GenBank/DDBJ whole genome shotgun (WGS) entry which is preliminary data.</text>
</comment>
<dbReference type="OrthoDB" id="3350812at2759"/>
<accession>A0A9P7J6C1</accession>
<reference evidence="3" key="1">
    <citation type="journal article" date="2020" name="New Phytol.">
        <title>Comparative genomics reveals dynamic genome evolution in host specialist ectomycorrhizal fungi.</title>
        <authorList>
            <person name="Lofgren L.A."/>
            <person name="Nguyen N.H."/>
            <person name="Vilgalys R."/>
            <person name="Ruytinx J."/>
            <person name="Liao H.L."/>
            <person name="Branco S."/>
            <person name="Kuo A."/>
            <person name="LaButti K."/>
            <person name="Lipzen A."/>
            <person name="Andreopoulos W."/>
            <person name="Pangilinan J."/>
            <person name="Riley R."/>
            <person name="Hundley H."/>
            <person name="Na H."/>
            <person name="Barry K."/>
            <person name="Grigoriev I.V."/>
            <person name="Stajich J.E."/>
            <person name="Kennedy P.G."/>
        </authorList>
    </citation>
    <scope>NUCLEOTIDE SEQUENCE</scope>
    <source>
        <strain evidence="3">S12</strain>
    </source>
</reference>
<evidence type="ECO:0000313" key="3">
    <source>
        <dbReference type="EMBL" id="KAG1804838.1"/>
    </source>
</evidence>
<organism evidence="3 4">
    <name type="scientific">Suillus plorans</name>
    <dbReference type="NCBI Taxonomy" id="116603"/>
    <lineage>
        <taxon>Eukaryota</taxon>
        <taxon>Fungi</taxon>
        <taxon>Dikarya</taxon>
        <taxon>Basidiomycota</taxon>
        <taxon>Agaricomycotina</taxon>
        <taxon>Agaricomycetes</taxon>
        <taxon>Agaricomycetidae</taxon>
        <taxon>Boletales</taxon>
        <taxon>Suillineae</taxon>
        <taxon>Suillaceae</taxon>
        <taxon>Suillus</taxon>
    </lineage>
</organism>
<feature type="transmembrane region" description="Helical" evidence="1">
    <location>
        <begin position="134"/>
        <end position="155"/>
    </location>
</feature>
<dbReference type="GeneID" id="64602978"/>
<sequence length="310" mass="35724">MGSHSFIIRAKKAHDVSEELAVHGYNMGRLILIYQRPLSNSLIQTYDYACSFHEEWTFLLRSHWGKMKIMYIVTRYLPFIILAIDLYMSFAPNENPAKCRVLQNINPGLDLVLVIFSECFFILRTYALWNRNRFLLVAMLLTLFLVVDVSARLFLEPPLALPSPLPSLQHMRLAQSRESQGATGVRQITGSLYHFFSFLYSNWVGLMILTLIPAIQSWRTNSNGLYAVLVNHNISYYACGLLFSAANIFTSLLLEYSYHSVFYDFEFMILAILATRMHLHLWKTNRHPHDSTSALVHVPMSDMSFANHSV</sequence>
<gene>
    <name evidence="3" type="ORF">HD556DRAFT_1523352</name>
</gene>
<feature type="transmembrane region" description="Helical" evidence="1">
    <location>
        <begin position="192"/>
        <end position="214"/>
    </location>
</feature>
<feature type="domain" description="DUF6533" evidence="2">
    <location>
        <begin position="45"/>
        <end position="80"/>
    </location>
</feature>
<keyword evidence="1" id="KW-0472">Membrane</keyword>
<feature type="transmembrane region" description="Helical" evidence="1">
    <location>
        <begin position="69"/>
        <end position="88"/>
    </location>
</feature>
<evidence type="ECO:0000256" key="1">
    <source>
        <dbReference type="SAM" id="Phobius"/>
    </source>
</evidence>
<protein>
    <recommendedName>
        <fullName evidence="2">DUF6533 domain-containing protein</fullName>
    </recommendedName>
</protein>
<name>A0A9P7J6C1_9AGAM</name>
<dbReference type="EMBL" id="JABBWE010000003">
    <property type="protein sequence ID" value="KAG1804838.1"/>
    <property type="molecule type" value="Genomic_DNA"/>
</dbReference>
<keyword evidence="4" id="KW-1185">Reference proteome</keyword>
<dbReference type="Proteomes" id="UP000719766">
    <property type="component" value="Unassembled WGS sequence"/>
</dbReference>
<dbReference type="RefSeq" id="XP_041166453.1">
    <property type="nucleotide sequence ID" value="XM_041309214.1"/>
</dbReference>
<feature type="transmembrane region" description="Helical" evidence="1">
    <location>
        <begin position="108"/>
        <end position="127"/>
    </location>
</feature>
<evidence type="ECO:0000313" key="4">
    <source>
        <dbReference type="Proteomes" id="UP000719766"/>
    </source>
</evidence>
<feature type="transmembrane region" description="Helical" evidence="1">
    <location>
        <begin position="234"/>
        <end position="254"/>
    </location>
</feature>
<dbReference type="InterPro" id="IPR045340">
    <property type="entry name" value="DUF6533"/>
</dbReference>
<evidence type="ECO:0000259" key="2">
    <source>
        <dbReference type="Pfam" id="PF20151"/>
    </source>
</evidence>